<dbReference type="HOGENOM" id="CLU_009181_0_0_7"/>
<evidence type="ECO:0000259" key="1">
    <source>
        <dbReference type="Pfam" id="PF25199"/>
    </source>
</evidence>
<dbReference type="AlphaFoldDB" id="A8ZZL7"/>
<organism evidence="2 3">
    <name type="scientific">Desulfosudis oleivorans (strain DSM 6200 / JCM 39069 / Hxd3)</name>
    <name type="common">Desulfococcus oleovorans</name>
    <dbReference type="NCBI Taxonomy" id="96561"/>
    <lineage>
        <taxon>Bacteria</taxon>
        <taxon>Pseudomonadati</taxon>
        <taxon>Thermodesulfobacteriota</taxon>
        <taxon>Desulfobacteria</taxon>
        <taxon>Desulfobacterales</taxon>
        <taxon>Desulfosudaceae</taxon>
        <taxon>Desulfosudis</taxon>
    </lineage>
</organism>
<proteinExistence type="predicted"/>
<protein>
    <recommendedName>
        <fullName evidence="1">Novel STAND NTPase 5 domain-containing protein</fullName>
    </recommendedName>
</protein>
<dbReference type="InterPro" id="IPR057574">
    <property type="entry name" value="nSTAND_NTPase5_dom"/>
</dbReference>
<feature type="domain" description="Novel STAND NTPase 5" evidence="1">
    <location>
        <begin position="325"/>
        <end position="456"/>
    </location>
</feature>
<evidence type="ECO:0000313" key="2">
    <source>
        <dbReference type="EMBL" id="ABW68889.1"/>
    </source>
</evidence>
<gene>
    <name evidence="2" type="ordered locus">Dole_3086</name>
</gene>
<dbReference type="Pfam" id="PF25199">
    <property type="entry name" value="nSTAND_NTPase5"/>
    <property type="match status" value="1"/>
</dbReference>
<evidence type="ECO:0000313" key="3">
    <source>
        <dbReference type="Proteomes" id="UP000008561"/>
    </source>
</evidence>
<dbReference type="OrthoDB" id="7051397at2"/>
<dbReference type="KEGG" id="dol:Dole_3086"/>
<dbReference type="eggNOG" id="COG0433">
    <property type="taxonomic scope" value="Bacteria"/>
</dbReference>
<dbReference type="EMBL" id="CP000859">
    <property type="protein sequence ID" value="ABW68889.1"/>
    <property type="molecule type" value="Genomic_DNA"/>
</dbReference>
<dbReference type="Proteomes" id="UP000008561">
    <property type="component" value="Chromosome"/>
</dbReference>
<reference evidence="2 3" key="1">
    <citation type="submission" date="2007-10" db="EMBL/GenBank/DDBJ databases">
        <title>Complete sequence of Desulfococcus oleovorans Hxd3.</title>
        <authorList>
            <consortium name="US DOE Joint Genome Institute"/>
            <person name="Copeland A."/>
            <person name="Lucas S."/>
            <person name="Lapidus A."/>
            <person name="Barry K."/>
            <person name="Glavina del Rio T."/>
            <person name="Dalin E."/>
            <person name="Tice H."/>
            <person name="Pitluck S."/>
            <person name="Kiss H."/>
            <person name="Brettin T."/>
            <person name="Bruce D."/>
            <person name="Detter J.C."/>
            <person name="Han C."/>
            <person name="Schmutz J."/>
            <person name="Larimer F."/>
            <person name="Land M."/>
            <person name="Hauser L."/>
            <person name="Kyrpides N."/>
            <person name="Kim E."/>
            <person name="Wawrik B."/>
            <person name="Richardson P."/>
        </authorList>
    </citation>
    <scope>NUCLEOTIDE SEQUENCE [LARGE SCALE GENOMIC DNA]</scope>
    <source>
        <strain evidence="3">DSM 6200 / JCM 39069 / Hxd3</strain>
    </source>
</reference>
<keyword evidence="3" id="KW-1185">Reference proteome</keyword>
<name>A8ZZL7_DESOH</name>
<accession>A8ZZL7</accession>
<dbReference type="RefSeq" id="WP_012176500.1">
    <property type="nucleotide sequence ID" value="NC_009943.1"/>
</dbReference>
<sequence>MDDLASRLKAGPALLFLGQDYLKLENSVDTFLGQILDKYGQGHEDISDYSSIFNTNASLNPAESIAWMYNRCRYIPAPEPLQVIAQFAWSSVFTSAIDSIIDQAFRATWREIQIVSSPDYIPHDPRNSSRLHIWHLCGSVAAAPETDGYPPLRLEDSWQRQTVSTLMSTKIPEILTQIGTMLIEGYSCKGTDWITPQQLYSIINSLLPNQVHIFSYNFDHNEPPELKALRENGKLQCHPESLAQWFLNSSEIGAIKLGESPEEFELGHQILINGTPVTIPKELWIDIKNIARIPVRSVYLRPVENKSSQDYSDFRNFLYESSCCPIWDGYARNFAFNRDFEDKLKERVIKGLNSDRMRSQPLIIRGQTGIGKTVALGNLAYKIQKEGTYPVIFIERAVRNVRRDSIIIDKFCEWAEEKGAKSTLIIWDGMRDPYGYVELLNLLRSRGRKALLLGSCYLIRDEAFSTNNMIDVQAELTENEKKNFPKYISRFDPALAKKLTVNPQLFSDRFLVFLYRMLPPSRTAIRDGIENEVYFTERYISNLVKKRNIQQGEDSNTILADALFKAGIIKENPILKDETIDISNEYMTELNVLFGLVMVPGQFNISCPFELLMRSIGKRSVQSFVNILKQVDIFQWVQDSSGTISIGPRSALEAQIIVKQRIGGAKYEVEFVRKLLSNIDRSTLFQNAEIQFAVELVQNIGPNGRNPIFYDDYLRDISDALKELREIRGITNPRLMLQEIMFLREYAKKQDNNKEKRVVLLEAEAVSKQALSIIEDKSANRQLRSSILVDLAATYGQLSNNEATPSERLNYAQMSHTLCLEAFSLDSQNHYPIDVISWTSRDLLKDNVLTEDERLEIIKTVFHAFNIAETEHFYGSILARIEQRKLQIAEVIKDTELSNKAFAKLLDQGSASGIFFRASLQVTFLYDKSMFSEKEQMACKETYDYMLSFGDIVFSDLQCLYLLFRVWWVWKTGTLLFYGERICLPFTHDDWFECRKMVTRLQAHDEIKNNLRMRYIEAVACIHLKDHQSAMQIFSDLDRESLSFNKRVSRWYLLSDENGTPMQFEGTIVNINERGQGSLHVNEFQRNIPFLVHEAKKADPQKGDNLTFKVAFNMRGLIADFRE</sequence>